<protein>
    <submittedName>
        <fullName evidence="1">Uncharacterized protein</fullName>
    </submittedName>
</protein>
<reference evidence="1 2" key="1">
    <citation type="journal article" date="2023" name="Nucleic Acids Res.">
        <title>The hologenome of Daphnia magna reveals possible DNA methylation and microbiome-mediated evolution of the host genome.</title>
        <authorList>
            <person name="Chaturvedi A."/>
            <person name="Li X."/>
            <person name="Dhandapani V."/>
            <person name="Marshall H."/>
            <person name="Kissane S."/>
            <person name="Cuenca-Cambronero M."/>
            <person name="Asole G."/>
            <person name="Calvet F."/>
            <person name="Ruiz-Romero M."/>
            <person name="Marangio P."/>
            <person name="Guigo R."/>
            <person name="Rago D."/>
            <person name="Mirbahai L."/>
            <person name="Eastwood N."/>
            <person name="Colbourne J.K."/>
            <person name="Zhou J."/>
            <person name="Mallon E."/>
            <person name="Orsini L."/>
        </authorList>
    </citation>
    <scope>NUCLEOTIDE SEQUENCE [LARGE SCALE GENOMIC DNA]</scope>
    <source>
        <strain evidence="1">LRV0_1</strain>
    </source>
</reference>
<sequence>MVLEKIITWRLSINFRIDLSPLADLKKQGLGQPFSYHTYHWNSGMVAVTGHSPWFVSEVSESSTPRARI</sequence>
<keyword evidence="2" id="KW-1185">Reference proteome</keyword>
<evidence type="ECO:0000313" key="1">
    <source>
        <dbReference type="EMBL" id="KAK4029130.1"/>
    </source>
</evidence>
<organism evidence="1 2">
    <name type="scientific">Daphnia magna</name>
    <dbReference type="NCBI Taxonomy" id="35525"/>
    <lineage>
        <taxon>Eukaryota</taxon>
        <taxon>Metazoa</taxon>
        <taxon>Ecdysozoa</taxon>
        <taxon>Arthropoda</taxon>
        <taxon>Crustacea</taxon>
        <taxon>Branchiopoda</taxon>
        <taxon>Diplostraca</taxon>
        <taxon>Cladocera</taxon>
        <taxon>Anomopoda</taxon>
        <taxon>Daphniidae</taxon>
        <taxon>Daphnia</taxon>
    </lineage>
</organism>
<accession>A0ABR0AVM1</accession>
<dbReference type="EMBL" id="JAOYFB010000039">
    <property type="protein sequence ID" value="KAK4029130.1"/>
    <property type="molecule type" value="Genomic_DNA"/>
</dbReference>
<comment type="caution">
    <text evidence="1">The sequence shown here is derived from an EMBL/GenBank/DDBJ whole genome shotgun (WGS) entry which is preliminary data.</text>
</comment>
<gene>
    <name evidence="1" type="ORF">OUZ56_022140</name>
</gene>
<name>A0ABR0AVM1_9CRUS</name>
<dbReference type="Proteomes" id="UP001234178">
    <property type="component" value="Unassembled WGS sequence"/>
</dbReference>
<proteinExistence type="predicted"/>
<evidence type="ECO:0000313" key="2">
    <source>
        <dbReference type="Proteomes" id="UP001234178"/>
    </source>
</evidence>